<protein>
    <submittedName>
        <fullName evidence="2">Uncharacterized protein</fullName>
    </submittedName>
</protein>
<accession>A0A0N7L4L8</accession>
<proteinExistence type="predicted"/>
<dbReference type="RefSeq" id="XP_024575404.1">
    <property type="nucleotide sequence ID" value="XM_024724538.1"/>
</dbReference>
<dbReference type="OrthoDB" id="123977at2759"/>
<keyword evidence="3" id="KW-1185">Reference proteome</keyword>
<feature type="compositionally biased region" description="Low complexity" evidence="1">
    <location>
        <begin position="107"/>
        <end position="117"/>
    </location>
</feature>
<feature type="region of interest" description="Disordered" evidence="1">
    <location>
        <begin position="95"/>
        <end position="117"/>
    </location>
</feature>
<evidence type="ECO:0000256" key="1">
    <source>
        <dbReference type="SAM" id="MobiDB-lite"/>
    </source>
</evidence>
<dbReference type="EMBL" id="CCYD01000349">
    <property type="protein sequence ID" value="CEG39035.1"/>
    <property type="molecule type" value="Genomic_DNA"/>
</dbReference>
<evidence type="ECO:0000313" key="3">
    <source>
        <dbReference type="Proteomes" id="UP000054928"/>
    </source>
</evidence>
<dbReference type="Proteomes" id="UP000054928">
    <property type="component" value="Unassembled WGS sequence"/>
</dbReference>
<dbReference type="GeneID" id="36404155"/>
<evidence type="ECO:0000313" key="2">
    <source>
        <dbReference type="EMBL" id="CEG39035.1"/>
    </source>
</evidence>
<organism evidence="2 3">
    <name type="scientific">Plasmopara halstedii</name>
    <name type="common">Downy mildew of sunflower</name>
    <dbReference type="NCBI Taxonomy" id="4781"/>
    <lineage>
        <taxon>Eukaryota</taxon>
        <taxon>Sar</taxon>
        <taxon>Stramenopiles</taxon>
        <taxon>Oomycota</taxon>
        <taxon>Peronosporomycetes</taxon>
        <taxon>Peronosporales</taxon>
        <taxon>Peronosporaceae</taxon>
        <taxon>Plasmopara</taxon>
    </lineage>
</organism>
<reference evidence="3" key="1">
    <citation type="submission" date="2014-09" db="EMBL/GenBank/DDBJ databases">
        <authorList>
            <person name="Sharma Rahul"/>
            <person name="Thines Marco"/>
        </authorList>
    </citation>
    <scope>NUCLEOTIDE SEQUENCE [LARGE SCALE GENOMIC DNA]</scope>
</reference>
<dbReference type="AlphaFoldDB" id="A0A0N7L4L8"/>
<sequence>MRVFRSRARYVALETNCNLESSKRPLLPLVGWKTHRVSVMATQEIVWNNEKKVTSAAIEVEELAKDDCFYTQPTRLSALQVARFSIEFEDPQHPFTAVSSTGRRRSSGNNINTVRSS</sequence>
<name>A0A0N7L4L8_PLAHL</name>